<proteinExistence type="predicted"/>
<comment type="caution">
    <text evidence="1">The sequence shown here is derived from an EMBL/GenBank/DDBJ whole genome shotgun (WGS) entry which is preliminary data.</text>
</comment>
<protein>
    <recommendedName>
        <fullName evidence="3">Lipid-A-disaccharide synthase</fullName>
    </recommendedName>
</protein>
<evidence type="ECO:0000313" key="1">
    <source>
        <dbReference type="EMBL" id="MBD2501745.1"/>
    </source>
</evidence>
<dbReference type="PANTHER" id="PTHR39517:SF1">
    <property type="entry name" value="LIPID-A-DISACCHARIDE SYNTHASE"/>
    <property type="match status" value="1"/>
</dbReference>
<dbReference type="InterPro" id="IPR019994">
    <property type="entry name" value="Lipid-A-disac_synthase-rel_put"/>
</dbReference>
<name>A0ABR8D3H3_9NOST</name>
<evidence type="ECO:0008006" key="3">
    <source>
        <dbReference type="Google" id="ProtNLM"/>
    </source>
</evidence>
<dbReference type="EMBL" id="JACJSG010000017">
    <property type="protein sequence ID" value="MBD2501745.1"/>
    <property type="molecule type" value="Genomic_DNA"/>
</dbReference>
<dbReference type="PANTHER" id="PTHR39517">
    <property type="entry name" value="SLL0192 PROTEIN"/>
    <property type="match status" value="1"/>
</dbReference>
<gene>
    <name evidence="1" type="ORF">H6G83_14220</name>
</gene>
<evidence type="ECO:0000313" key="2">
    <source>
        <dbReference type="Proteomes" id="UP000661112"/>
    </source>
</evidence>
<keyword evidence="2" id="KW-1185">Reference proteome</keyword>
<dbReference type="RefSeq" id="WP_190473188.1">
    <property type="nucleotide sequence ID" value="NZ_JACJSG010000017.1"/>
</dbReference>
<organism evidence="1 2">
    <name type="scientific">Anabaena azotica FACHB-119</name>
    <dbReference type="NCBI Taxonomy" id="947527"/>
    <lineage>
        <taxon>Bacteria</taxon>
        <taxon>Bacillati</taxon>
        <taxon>Cyanobacteriota</taxon>
        <taxon>Cyanophyceae</taxon>
        <taxon>Nostocales</taxon>
        <taxon>Nostocaceae</taxon>
        <taxon>Anabaena</taxon>
        <taxon>Anabaena azotica</taxon>
    </lineage>
</organism>
<dbReference type="Proteomes" id="UP000661112">
    <property type="component" value="Unassembled WGS sequence"/>
</dbReference>
<sequence length="448" mass="49561">MSDVSRLSPTSRLQLLVLSNGHGEDIIAVRILQELLQLANPPDIYALPLVGEGRAYQNLNIPLIGAVRTMPSGGFIYMDGRQLARDVRGGLLQLTWSQIQAMRRWVSSQQKLGNKQAILAVGDIVPLLFAFISGANYAFVGTAKSEYYVRDEVGLLPRKSKAARWENFSGSIYHPWERWLMSRRRCRAVFPRDGLTTQILQNWSIPAFDVGNPMMDGLQPKVSPQLFYMANARYQEMDRPLVITLLPGSRAPEAYNNWQVIMTAVSALMASFQERDSFLPNSGTVVFVGAIAPSLDLTTLAETVESQGWQTHLDLPLPFPDADALIFKQRNAHLVLTQQSYNECLHWGDVAIAMAGTATEQFIGLGKPAIAIPGEGPQYTPAFAEAQSRLLGLSLILVEQPVQVAQVVRSLFTNPDTLHIIRENGVRRMGKPGAARRIADCLVEKLGI</sequence>
<dbReference type="SUPFAM" id="SSF53756">
    <property type="entry name" value="UDP-Glycosyltransferase/glycogen phosphorylase"/>
    <property type="match status" value="1"/>
</dbReference>
<accession>A0ABR8D3H3</accession>
<dbReference type="NCBIfam" id="TIGR03492">
    <property type="entry name" value="lipid-A-disaccharide synthase-related protein"/>
    <property type="match status" value="1"/>
</dbReference>
<reference evidence="1 2" key="1">
    <citation type="journal article" date="2020" name="ISME J.">
        <title>Comparative genomics reveals insights into cyanobacterial evolution and habitat adaptation.</title>
        <authorList>
            <person name="Chen M.Y."/>
            <person name="Teng W.K."/>
            <person name="Zhao L."/>
            <person name="Hu C.X."/>
            <person name="Zhou Y.K."/>
            <person name="Han B.P."/>
            <person name="Song L.R."/>
            <person name="Shu W.S."/>
        </authorList>
    </citation>
    <scope>NUCLEOTIDE SEQUENCE [LARGE SCALE GENOMIC DNA]</scope>
    <source>
        <strain evidence="1 2">FACHB-119</strain>
    </source>
</reference>